<dbReference type="Pfam" id="PF00561">
    <property type="entry name" value="Abhydrolase_1"/>
    <property type="match status" value="1"/>
</dbReference>
<organism evidence="3 4">
    <name type="scientific">Sphingomonas populi</name>
    <dbReference type="NCBI Taxonomy" id="2484750"/>
    <lineage>
        <taxon>Bacteria</taxon>
        <taxon>Pseudomonadati</taxon>
        <taxon>Pseudomonadota</taxon>
        <taxon>Alphaproteobacteria</taxon>
        <taxon>Sphingomonadales</taxon>
        <taxon>Sphingomonadaceae</taxon>
        <taxon>Sphingomonas</taxon>
    </lineage>
</organism>
<dbReference type="Proteomes" id="UP000292085">
    <property type="component" value="Unassembled WGS sequence"/>
</dbReference>
<sequence length="294" mass="32235">MVDFGPGLRSHKVQLSQVRMHYVEAGAADAPLLLLLHGWPQTWLAWWQIIPHLAQRYRVVAPDLRGLGDTTRPVTGYDAQTLAGDVIELVNALGVSSFGVAGHDNGAIVAHAVAALDRDRVKALAILDIVLPGYGLDDFVRLSPDGWGIWHFPFHASPMAEFLIRGREREYLNWFFRNMAYAPGAIPAEHVDEYVRAYSQPGAMRAGLAYYAAYHQDGVQAQSWGETKLKMPVLGIGGSASIGSLVGVKLREIADDVTGEVAPECGHWIPEEQPAWLAERLETFFANILSPSST</sequence>
<dbReference type="PRINTS" id="PR00412">
    <property type="entry name" value="EPOXHYDRLASE"/>
</dbReference>
<dbReference type="InterPro" id="IPR000639">
    <property type="entry name" value="Epox_hydrolase-like"/>
</dbReference>
<dbReference type="GO" id="GO:0016787">
    <property type="term" value="F:hydrolase activity"/>
    <property type="evidence" value="ECO:0007669"/>
    <property type="project" value="UniProtKB-KW"/>
</dbReference>
<dbReference type="Gene3D" id="3.40.50.1820">
    <property type="entry name" value="alpha/beta hydrolase"/>
    <property type="match status" value="1"/>
</dbReference>
<reference evidence="3 4" key="1">
    <citation type="submission" date="2019-02" db="EMBL/GenBank/DDBJ databases">
        <authorList>
            <person name="Li Y."/>
        </authorList>
    </citation>
    <scope>NUCLEOTIDE SEQUENCE [LARGE SCALE GENOMIC DNA]</scope>
    <source>
        <strain evidence="3 4">3-7</strain>
    </source>
</reference>
<dbReference type="PANTHER" id="PTHR43329">
    <property type="entry name" value="EPOXIDE HYDROLASE"/>
    <property type="match status" value="1"/>
</dbReference>
<name>A0A4Q6XP43_9SPHN</name>
<gene>
    <name evidence="3" type="ORF">EWE75_23690</name>
</gene>
<comment type="caution">
    <text evidence="3">The sequence shown here is derived from an EMBL/GenBank/DDBJ whole genome shotgun (WGS) entry which is preliminary data.</text>
</comment>
<feature type="domain" description="AB hydrolase-1" evidence="2">
    <location>
        <begin position="31"/>
        <end position="139"/>
    </location>
</feature>
<evidence type="ECO:0000256" key="1">
    <source>
        <dbReference type="ARBA" id="ARBA00022801"/>
    </source>
</evidence>
<evidence type="ECO:0000313" key="3">
    <source>
        <dbReference type="EMBL" id="RZF59084.1"/>
    </source>
</evidence>
<keyword evidence="4" id="KW-1185">Reference proteome</keyword>
<dbReference type="AlphaFoldDB" id="A0A4Q6XP43"/>
<dbReference type="RefSeq" id="WP_130160510.1">
    <property type="nucleotide sequence ID" value="NZ_SGIS01000093.1"/>
</dbReference>
<keyword evidence="1 3" id="KW-0378">Hydrolase</keyword>
<dbReference type="InterPro" id="IPR000073">
    <property type="entry name" value="AB_hydrolase_1"/>
</dbReference>
<dbReference type="EMBL" id="SGIS01000093">
    <property type="protein sequence ID" value="RZF59084.1"/>
    <property type="molecule type" value="Genomic_DNA"/>
</dbReference>
<dbReference type="SUPFAM" id="SSF53474">
    <property type="entry name" value="alpha/beta-Hydrolases"/>
    <property type="match status" value="1"/>
</dbReference>
<accession>A0A4Q6XP43</accession>
<evidence type="ECO:0000313" key="4">
    <source>
        <dbReference type="Proteomes" id="UP000292085"/>
    </source>
</evidence>
<protein>
    <submittedName>
        <fullName evidence="3">Alpha/beta hydrolase</fullName>
    </submittedName>
</protein>
<evidence type="ECO:0000259" key="2">
    <source>
        <dbReference type="Pfam" id="PF00561"/>
    </source>
</evidence>
<dbReference type="OrthoDB" id="9812774at2"/>
<dbReference type="InterPro" id="IPR029058">
    <property type="entry name" value="AB_hydrolase_fold"/>
</dbReference>
<proteinExistence type="predicted"/>